<reference evidence="1" key="1">
    <citation type="submission" date="2014-12" db="EMBL/GenBank/DDBJ databases">
        <title>Insight into the proteome of Arion vulgaris.</title>
        <authorList>
            <person name="Aradska J."/>
            <person name="Bulat T."/>
            <person name="Smidak R."/>
            <person name="Sarate P."/>
            <person name="Gangsoo J."/>
            <person name="Sialana F."/>
            <person name="Bilban M."/>
            <person name="Lubec G."/>
        </authorList>
    </citation>
    <scope>NUCLEOTIDE SEQUENCE</scope>
    <source>
        <tissue evidence="1">Skin</tissue>
    </source>
</reference>
<evidence type="ECO:0000313" key="1">
    <source>
        <dbReference type="EMBL" id="CEK91560.1"/>
    </source>
</evidence>
<accession>A0A0B7BHE2</accession>
<proteinExistence type="predicted"/>
<evidence type="ECO:0008006" key="2">
    <source>
        <dbReference type="Google" id="ProtNLM"/>
    </source>
</evidence>
<sequence>MGATDKLLINFSKQSRKQNPSARPGQLAMIRGADPGQTDDHFHARRCIAKNDNLVLGYRQGQEAGRMDSEQKVQNGRGASCVGDCCGSGHSLMSLVPFVVLAIMLILPQCAALDPCTDRITIDESWRDVSITAVTETNHCDRNTFVENQWYSFRINDKPATIPTTCIKRNMCGAKIAMRVDLNGQSLPKTKGENITASLCGSYDVLGNMTVVC</sequence>
<protein>
    <recommendedName>
        <fullName evidence="2">ZP domain-containing protein</fullName>
    </recommendedName>
</protein>
<gene>
    <name evidence="1" type="primary">ORF183602</name>
</gene>
<organism evidence="1">
    <name type="scientific">Arion vulgaris</name>
    <dbReference type="NCBI Taxonomy" id="1028688"/>
    <lineage>
        <taxon>Eukaryota</taxon>
        <taxon>Metazoa</taxon>
        <taxon>Spiralia</taxon>
        <taxon>Lophotrochozoa</taxon>
        <taxon>Mollusca</taxon>
        <taxon>Gastropoda</taxon>
        <taxon>Heterobranchia</taxon>
        <taxon>Euthyneura</taxon>
        <taxon>Panpulmonata</taxon>
        <taxon>Eupulmonata</taxon>
        <taxon>Stylommatophora</taxon>
        <taxon>Helicina</taxon>
        <taxon>Arionoidea</taxon>
        <taxon>Arionidae</taxon>
        <taxon>Arion</taxon>
    </lineage>
</organism>
<dbReference type="EMBL" id="HACG01044695">
    <property type="protein sequence ID" value="CEK91560.1"/>
    <property type="molecule type" value="Transcribed_RNA"/>
</dbReference>
<name>A0A0B7BHE2_9EUPU</name>
<dbReference type="AlphaFoldDB" id="A0A0B7BHE2"/>